<evidence type="ECO:0000313" key="2">
    <source>
        <dbReference type="EMBL" id="KIK76846.1"/>
    </source>
</evidence>
<dbReference type="InParanoid" id="A0A0D0CZZ2"/>
<keyword evidence="3" id="KW-1185">Reference proteome</keyword>
<sequence>MSQKPLANNQSAGKAATDTVNQNPTSTGPTGPAGIIVDPGGMQSKGGWRKGVQEDLPKVSAPHPNSPAPHTYEMKPPDKVNRPQDAQKQKCSQTWRAHQIWHPEMLGKCPRHSPIEC</sequence>
<reference evidence="2 3" key="1">
    <citation type="submission" date="2014-04" db="EMBL/GenBank/DDBJ databases">
        <authorList>
            <consortium name="DOE Joint Genome Institute"/>
            <person name="Kuo A."/>
            <person name="Kohler A."/>
            <person name="Jargeat P."/>
            <person name="Nagy L.G."/>
            <person name="Floudas D."/>
            <person name="Copeland A."/>
            <person name="Barry K.W."/>
            <person name="Cichocki N."/>
            <person name="Veneault-Fourrey C."/>
            <person name="LaButti K."/>
            <person name="Lindquist E.A."/>
            <person name="Lipzen A."/>
            <person name="Lundell T."/>
            <person name="Morin E."/>
            <person name="Murat C."/>
            <person name="Sun H."/>
            <person name="Tunlid A."/>
            <person name="Henrissat B."/>
            <person name="Grigoriev I.V."/>
            <person name="Hibbett D.S."/>
            <person name="Martin F."/>
            <person name="Nordberg H.P."/>
            <person name="Cantor M.N."/>
            <person name="Hua S.X."/>
        </authorList>
    </citation>
    <scope>NUCLEOTIDE SEQUENCE [LARGE SCALE GENOMIC DNA]</scope>
    <source>
        <strain evidence="2 3">Ve08.2h10</strain>
    </source>
</reference>
<reference evidence="3" key="2">
    <citation type="submission" date="2015-01" db="EMBL/GenBank/DDBJ databases">
        <title>Evolutionary Origins and Diversification of the Mycorrhizal Mutualists.</title>
        <authorList>
            <consortium name="DOE Joint Genome Institute"/>
            <consortium name="Mycorrhizal Genomics Consortium"/>
            <person name="Kohler A."/>
            <person name="Kuo A."/>
            <person name="Nagy L.G."/>
            <person name="Floudas D."/>
            <person name="Copeland A."/>
            <person name="Barry K.W."/>
            <person name="Cichocki N."/>
            <person name="Veneault-Fourrey C."/>
            <person name="LaButti K."/>
            <person name="Lindquist E.A."/>
            <person name="Lipzen A."/>
            <person name="Lundell T."/>
            <person name="Morin E."/>
            <person name="Murat C."/>
            <person name="Riley R."/>
            <person name="Ohm R."/>
            <person name="Sun H."/>
            <person name="Tunlid A."/>
            <person name="Henrissat B."/>
            <person name="Grigoriev I.V."/>
            <person name="Hibbett D.S."/>
            <person name="Martin F."/>
        </authorList>
    </citation>
    <scope>NUCLEOTIDE SEQUENCE [LARGE SCALE GENOMIC DNA]</scope>
    <source>
        <strain evidence="3">Ve08.2h10</strain>
    </source>
</reference>
<feature type="compositionally biased region" description="Polar residues" evidence="1">
    <location>
        <begin position="1"/>
        <end position="29"/>
    </location>
</feature>
<accession>A0A0D0CZZ2</accession>
<organism evidence="2 3">
    <name type="scientific">Paxillus rubicundulus Ve08.2h10</name>
    <dbReference type="NCBI Taxonomy" id="930991"/>
    <lineage>
        <taxon>Eukaryota</taxon>
        <taxon>Fungi</taxon>
        <taxon>Dikarya</taxon>
        <taxon>Basidiomycota</taxon>
        <taxon>Agaricomycotina</taxon>
        <taxon>Agaricomycetes</taxon>
        <taxon>Agaricomycetidae</taxon>
        <taxon>Boletales</taxon>
        <taxon>Paxilineae</taxon>
        <taxon>Paxillaceae</taxon>
        <taxon>Paxillus</taxon>
    </lineage>
</organism>
<dbReference type="EMBL" id="KN827265">
    <property type="protein sequence ID" value="KIK76846.1"/>
    <property type="molecule type" value="Genomic_DNA"/>
</dbReference>
<dbReference type="Proteomes" id="UP000054538">
    <property type="component" value="Unassembled WGS sequence"/>
</dbReference>
<gene>
    <name evidence="2" type="ORF">PAXRUDRAFT_28905</name>
</gene>
<dbReference type="OrthoDB" id="10651922at2759"/>
<dbReference type="AlphaFoldDB" id="A0A0D0CZZ2"/>
<dbReference type="HOGENOM" id="CLU_2085534_0_0_1"/>
<feature type="compositionally biased region" description="Basic and acidic residues" evidence="1">
    <location>
        <begin position="72"/>
        <end position="88"/>
    </location>
</feature>
<proteinExistence type="predicted"/>
<name>A0A0D0CZZ2_9AGAM</name>
<evidence type="ECO:0000313" key="3">
    <source>
        <dbReference type="Proteomes" id="UP000054538"/>
    </source>
</evidence>
<evidence type="ECO:0000256" key="1">
    <source>
        <dbReference type="SAM" id="MobiDB-lite"/>
    </source>
</evidence>
<protein>
    <submittedName>
        <fullName evidence="2">Uncharacterized protein</fullName>
    </submittedName>
</protein>
<feature type="region of interest" description="Disordered" evidence="1">
    <location>
        <begin position="1"/>
        <end position="96"/>
    </location>
</feature>